<gene>
    <name evidence="2" type="ORF">T440DRAFT_228378</name>
</gene>
<dbReference type="Proteomes" id="UP000799423">
    <property type="component" value="Unassembled WGS sequence"/>
</dbReference>
<dbReference type="SUPFAM" id="SSF53448">
    <property type="entry name" value="Nucleotide-diphospho-sugar transferases"/>
    <property type="match status" value="1"/>
</dbReference>
<dbReference type="PANTHER" id="PTHR11183">
    <property type="entry name" value="GLYCOGENIN SUBFAMILY MEMBER"/>
    <property type="match status" value="1"/>
</dbReference>
<feature type="transmembrane region" description="Helical" evidence="1">
    <location>
        <begin position="12"/>
        <end position="30"/>
    </location>
</feature>
<dbReference type="EMBL" id="MU006334">
    <property type="protein sequence ID" value="KAF2846561.1"/>
    <property type="molecule type" value="Genomic_DNA"/>
</dbReference>
<name>A0A6A7ATG7_9PLEO</name>
<dbReference type="InterPro" id="IPR050587">
    <property type="entry name" value="GNT1/Glycosyltrans_8"/>
</dbReference>
<dbReference type="OrthoDB" id="2014201at2759"/>
<evidence type="ECO:0000256" key="1">
    <source>
        <dbReference type="SAM" id="Phobius"/>
    </source>
</evidence>
<sequence>MLLRTNLVLSKSWPLLGLAAAAAFLIFALYQTEVFRDHLPYQSSKSWETGARPTQQTPPELAIATFLTGQATDDTYFNSTKLLAYQLLHDKSTRLTNPNITFVVLCGKKLSEEKKDVLEKFGATVITLDDVELPEWIHVGEARWSEQFTKLRVFQRIEFKRLLYIDADYLIMHPMDDIFEDPIIQNLAPTLTDRSGEIKEDEGPLPPKWLFSARSENGGIGGYGHDVPPLSTNYANAGFFLISPDRNMYDHLMTVMKCEGRFGTGFMEQDMLNYVFRREGPMPWREINWKWSANFVNEKDVEFGVHSLHGKFWWEGPDAVRKKWAAAMDAMNEFEQSL</sequence>
<accession>A0A6A7ATG7</accession>
<reference evidence="2" key="1">
    <citation type="submission" date="2020-01" db="EMBL/GenBank/DDBJ databases">
        <authorList>
            <consortium name="DOE Joint Genome Institute"/>
            <person name="Haridas S."/>
            <person name="Albert R."/>
            <person name="Binder M."/>
            <person name="Bloem J."/>
            <person name="Labutti K."/>
            <person name="Salamov A."/>
            <person name="Andreopoulos B."/>
            <person name="Baker S.E."/>
            <person name="Barry K."/>
            <person name="Bills G."/>
            <person name="Bluhm B.H."/>
            <person name="Cannon C."/>
            <person name="Castanera R."/>
            <person name="Culley D.E."/>
            <person name="Daum C."/>
            <person name="Ezra D."/>
            <person name="Gonzalez J.B."/>
            <person name="Henrissat B."/>
            <person name="Kuo A."/>
            <person name="Liang C."/>
            <person name="Lipzen A."/>
            <person name="Lutzoni F."/>
            <person name="Magnuson J."/>
            <person name="Mondo S."/>
            <person name="Nolan M."/>
            <person name="Ohm R."/>
            <person name="Pangilinan J."/>
            <person name="Park H.-J."/>
            <person name="Ramirez L."/>
            <person name="Alfaro M."/>
            <person name="Sun H."/>
            <person name="Tritt A."/>
            <person name="Yoshinaga Y."/>
            <person name="Zwiers L.-H."/>
            <person name="Turgeon B.G."/>
            <person name="Goodwin S.B."/>
            <person name="Spatafora J.W."/>
            <person name="Crous P.W."/>
            <person name="Grigoriev I.V."/>
        </authorList>
    </citation>
    <scope>NUCLEOTIDE SEQUENCE</scope>
    <source>
        <strain evidence="2">IPT5</strain>
    </source>
</reference>
<keyword evidence="3" id="KW-1185">Reference proteome</keyword>
<dbReference type="AlphaFoldDB" id="A0A6A7ATG7"/>
<keyword evidence="1" id="KW-1133">Transmembrane helix</keyword>
<keyword evidence="1" id="KW-0812">Transmembrane</keyword>
<dbReference type="Gene3D" id="3.90.550.10">
    <property type="entry name" value="Spore Coat Polysaccharide Biosynthesis Protein SpsA, Chain A"/>
    <property type="match status" value="1"/>
</dbReference>
<protein>
    <submittedName>
        <fullName evidence="2">Glycosyltransferase family 8 protein</fullName>
    </submittedName>
</protein>
<organism evidence="2 3">
    <name type="scientific">Plenodomus tracheiphilus IPT5</name>
    <dbReference type="NCBI Taxonomy" id="1408161"/>
    <lineage>
        <taxon>Eukaryota</taxon>
        <taxon>Fungi</taxon>
        <taxon>Dikarya</taxon>
        <taxon>Ascomycota</taxon>
        <taxon>Pezizomycotina</taxon>
        <taxon>Dothideomycetes</taxon>
        <taxon>Pleosporomycetidae</taxon>
        <taxon>Pleosporales</taxon>
        <taxon>Pleosporineae</taxon>
        <taxon>Leptosphaeriaceae</taxon>
        <taxon>Plenodomus</taxon>
    </lineage>
</organism>
<dbReference type="InterPro" id="IPR029044">
    <property type="entry name" value="Nucleotide-diphossugar_trans"/>
</dbReference>
<keyword evidence="1" id="KW-0472">Membrane</keyword>
<evidence type="ECO:0000313" key="3">
    <source>
        <dbReference type="Proteomes" id="UP000799423"/>
    </source>
</evidence>
<proteinExistence type="predicted"/>
<evidence type="ECO:0000313" key="2">
    <source>
        <dbReference type="EMBL" id="KAF2846561.1"/>
    </source>
</evidence>